<evidence type="ECO:0008006" key="3">
    <source>
        <dbReference type="Google" id="ProtNLM"/>
    </source>
</evidence>
<dbReference type="AlphaFoldDB" id="A0A1V9F058"/>
<comment type="caution">
    <text evidence="1">The sequence shown here is derived from an EMBL/GenBank/DDBJ whole genome shotgun (WGS) entry which is preliminary data.</text>
</comment>
<evidence type="ECO:0000313" key="1">
    <source>
        <dbReference type="EMBL" id="OQP51719.1"/>
    </source>
</evidence>
<name>A0A1V9F058_9BACT</name>
<proteinExistence type="predicted"/>
<evidence type="ECO:0000313" key="2">
    <source>
        <dbReference type="Proteomes" id="UP000192610"/>
    </source>
</evidence>
<dbReference type="STRING" id="354355.SAMN05660816_06860"/>
<keyword evidence="2" id="KW-1185">Reference proteome</keyword>
<dbReference type="EMBL" id="LVXG01000010">
    <property type="protein sequence ID" value="OQP51719.1"/>
    <property type="molecule type" value="Genomic_DNA"/>
</dbReference>
<protein>
    <recommendedName>
        <fullName evidence="3">CAAX protease</fullName>
    </recommendedName>
</protein>
<gene>
    <name evidence="1" type="ORF">A4H97_26265</name>
</gene>
<organism evidence="1 2">
    <name type="scientific">Niastella yeongjuensis</name>
    <dbReference type="NCBI Taxonomy" id="354355"/>
    <lineage>
        <taxon>Bacteria</taxon>
        <taxon>Pseudomonadati</taxon>
        <taxon>Bacteroidota</taxon>
        <taxon>Chitinophagia</taxon>
        <taxon>Chitinophagales</taxon>
        <taxon>Chitinophagaceae</taxon>
        <taxon>Niastella</taxon>
    </lineage>
</organism>
<reference evidence="2" key="1">
    <citation type="submission" date="2016-04" db="EMBL/GenBank/DDBJ databases">
        <authorList>
            <person name="Chen L."/>
            <person name="Zhuang W."/>
            <person name="Wang G."/>
        </authorList>
    </citation>
    <scope>NUCLEOTIDE SEQUENCE [LARGE SCALE GENOMIC DNA]</scope>
    <source>
        <strain evidence="2">17621</strain>
    </source>
</reference>
<dbReference type="Proteomes" id="UP000192610">
    <property type="component" value="Unassembled WGS sequence"/>
</dbReference>
<sequence length="233" mass="26551">MPNSQFHTAISEPRFSRYYSACGNNTQKASRLYRANLLLSQKMYAVTGLFEVILRNSIDRHLITKKGNNWLADAVQPGGYLDIAPGCEDAYHNIQEGIHRLSLNFTHDRLISKLTFGFWTYHFAAKEFAAAGSTLLEIFPNRPFGTRQKTIFQNLIKVNDLRNRIAHHEPICFDKTSGTISTNYAEKRYNIIVELLYWLGCNPQKILYGIDGVPKAIANILEIRPSNLSKINN</sequence>
<accession>A0A1V9F058</accession>